<dbReference type="EMBL" id="AOMA01000062">
    <property type="protein sequence ID" value="EMA41881.1"/>
    <property type="molecule type" value="Genomic_DNA"/>
</dbReference>
<evidence type="ECO:0000313" key="2">
    <source>
        <dbReference type="Proteomes" id="UP000011607"/>
    </source>
</evidence>
<organism evidence="1 2">
    <name type="scientific">Halobiforma nitratireducens JCM 10879</name>
    <dbReference type="NCBI Taxonomy" id="1227454"/>
    <lineage>
        <taxon>Archaea</taxon>
        <taxon>Methanobacteriati</taxon>
        <taxon>Methanobacteriota</taxon>
        <taxon>Stenosarchaea group</taxon>
        <taxon>Halobacteria</taxon>
        <taxon>Halobacteriales</taxon>
        <taxon>Natrialbaceae</taxon>
        <taxon>Halobiforma</taxon>
    </lineage>
</organism>
<protein>
    <submittedName>
        <fullName evidence="1">Uncharacterized protein</fullName>
    </submittedName>
</protein>
<comment type="caution">
    <text evidence="1">The sequence shown here is derived from an EMBL/GenBank/DDBJ whole genome shotgun (WGS) entry which is preliminary data.</text>
</comment>
<proteinExistence type="predicted"/>
<keyword evidence="2" id="KW-1185">Reference proteome</keyword>
<evidence type="ECO:0000313" key="1">
    <source>
        <dbReference type="EMBL" id="EMA41881.1"/>
    </source>
</evidence>
<sequence>MTLVISLENEADIAEVVIDTPSEDAYDRKAIRAGVDEIEADIYRPGISSGIDPEEGEYVFTAYDDEDEELDSYVYEYYPELSVTDVDITWAEETTEYGADVDVLGIEFTLENTSDVSVFIEEFYYEDTDGVASGITTEHPYVTTGSFSPETENVDGNENILHPGEEREYVAPDFLTNEFGGIPDHPNDCGYEMPGKLIVKYLDTSEEIDLDFNVGGERVNPEGSQFEYCDGTEITSSTP</sequence>
<reference evidence="1 2" key="1">
    <citation type="journal article" date="2014" name="PLoS Genet.">
        <title>Phylogenetically driven sequencing of extremely halophilic archaea reveals strategies for static and dynamic osmo-response.</title>
        <authorList>
            <person name="Becker E.A."/>
            <person name="Seitzer P.M."/>
            <person name="Tritt A."/>
            <person name="Larsen D."/>
            <person name="Krusor M."/>
            <person name="Yao A.I."/>
            <person name="Wu D."/>
            <person name="Madern D."/>
            <person name="Eisen J.A."/>
            <person name="Darling A.E."/>
            <person name="Facciotti M.T."/>
        </authorList>
    </citation>
    <scope>NUCLEOTIDE SEQUENCE [LARGE SCALE GENOMIC DNA]</scope>
    <source>
        <strain evidence="1 2">JCM 10879</strain>
    </source>
</reference>
<accession>M0M812</accession>
<name>M0M812_9EURY</name>
<dbReference type="AlphaFoldDB" id="M0M812"/>
<gene>
    <name evidence="1" type="ORF">C446_04710</name>
</gene>
<dbReference type="Proteomes" id="UP000011607">
    <property type="component" value="Unassembled WGS sequence"/>
</dbReference>